<sequence>MAGATQPRTEVLAPGSFLHRLSPADRDELLTLGVSREFPAGRRLIREGADDSHVELLHRGFVKVTTGVQGSETLLAIRMPGDILGETAAMTGGPRTATVVTCGRVRSSVVSRTGFERFLSRHPEAALHMGAIMGERLRWANQRRADFTAYPADVRVARILTEIATTCGQRVDRGILLGVALSQPELASMVGVADVTLQKALRALRRRNLVHTGYRRLLVLDLDLLREVGEGAAVG</sequence>
<dbReference type="InterPro" id="IPR012318">
    <property type="entry name" value="HTH_CRP"/>
</dbReference>
<keyword evidence="1" id="KW-0805">Transcription regulation</keyword>
<dbReference type="InterPro" id="IPR036388">
    <property type="entry name" value="WH-like_DNA-bd_sf"/>
</dbReference>
<dbReference type="RefSeq" id="WP_192770917.1">
    <property type="nucleotide sequence ID" value="NZ_JADBEB010000001.1"/>
</dbReference>
<dbReference type="Gene3D" id="2.60.120.10">
    <property type="entry name" value="Jelly Rolls"/>
    <property type="match status" value="1"/>
</dbReference>
<dbReference type="Gene3D" id="1.10.10.10">
    <property type="entry name" value="Winged helix-like DNA-binding domain superfamily/Winged helix DNA-binding domain"/>
    <property type="match status" value="1"/>
</dbReference>
<evidence type="ECO:0000313" key="7">
    <source>
        <dbReference type="Proteomes" id="UP000649753"/>
    </source>
</evidence>
<dbReference type="InterPro" id="IPR014710">
    <property type="entry name" value="RmlC-like_jellyroll"/>
</dbReference>
<dbReference type="InterPro" id="IPR050397">
    <property type="entry name" value="Env_Response_Regulators"/>
</dbReference>
<dbReference type="PANTHER" id="PTHR24567:SF68">
    <property type="entry name" value="DNA-BINDING TRANSCRIPTIONAL DUAL REGULATOR CRP"/>
    <property type="match status" value="1"/>
</dbReference>
<evidence type="ECO:0000256" key="1">
    <source>
        <dbReference type="ARBA" id="ARBA00023015"/>
    </source>
</evidence>
<feature type="domain" description="HTH crp-type" evidence="5">
    <location>
        <begin position="150"/>
        <end position="223"/>
    </location>
</feature>
<evidence type="ECO:0000256" key="3">
    <source>
        <dbReference type="ARBA" id="ARBA00023163"/>
    </source>
</evidence>
<feature type="domain" description="Cyclic nucleotide-binding" evidence="4">
    <location>
        <begin position="17"/>
        <end position="119"/>
    </location>
</feature>
<keyword evidence="3" id="KW-0804">Transcription</keyword>
<dbReference type="SMART" id="SM00419">
    <property type="entry name" value="HTH_CRP"/>
    <property type="match status" value="1"/>
</dbReference>
<keyword evidence="7" id="KW-1185">Reference proteome</keyword>
<dbReference type="GO" id="GO:0003700">
    <property type="term" value="F:DNA-binding transcription factor activity"/>
    <property type="evidence" value="ECO:0007669"/>
    <property type="project" value="TreeGrafter"/>
</dbReference>
<keyword evidence="2" id="KW-0238">DNA-binding</keyword>
<dbReference type="Pfam" id="PF00027">
    <property type="entry name" value="cNMP_binding"/>
    <property type="match status" value="1"/>
</dbReference>
<dbReference type="Pfam" id="PF13545">
    <property type="entry name" value="HTH_Crp_2"/>
    <property type="match status" value="1"/>
</dbReference>
<dbReference type="Proteomes" id="UP000649753">
    <property type="component" value="Unassembled WGS sequence"/>
</dbReference>
<dbReference type="AlphaFoldDB" id="A0A927MCH5"/>
<dbReference type="CDD" id="cd00038">
    <property type="entry name" value="CAP_ED"/>
    <property type="match status" value="1"/>
</dbReference>
<name>A0A927MCH5_9ACTN</name>
<dbReference type="InterPro" id="IPR000595">
    <property type="entry name" value="cNMP-bd_dom"/>
</dbReference>
<evidence type="ECO:0000259" key="4">
    <source>
        <dbReference type="PROSITE" id="PS50042"/>
    </source>
</evidence>
<dbReference type="PROSITE" id="PS51063">
    <property type="entry name" value="HTH_CRP_2"/>
    <property type="match status" value="1"/>
</dbReference>
<dbReference type="SUPFAM" id="SSF46785">
    <property type="entry name" value="Winged helix' DNA-binding domain"/>
    <property type="match status" value="1"/>
</dbReference>
<protein>
    <submittedName>
        <fullName evidence="6">CRP-like cAMP-binding protein</fullName>
    </submittedName>
</protein>
<evidence type="ECO:0000259" key="5">
    <source>
        <dbReference type="PROSITE" id="PS51063"/>
    </source>
</evidence>
<evidence type="ECO:0000313" key="6">
    <source>
        <dbReference type="EMBL" id="MBE1491934.1"/>
    </source>
</evidence>
<comment type="caution">
    <text evidence="6">The sequence shown here is derived from an EMBL/GenBank/DDBJ whole genome shotgun (WGS) entry which is preliminary data.</text>
</comment>
<evidence type="ECO:0000256" key="2">
    <source>
        <dbReference type="ARBA" id="ARBA00023125"/>
    </source>
</evidence>
<dbReference type="PANTHER" id="PTHR24567">
    <property type="entry name" value="CRP FAMILY TRANSCRIPTIONAL REGULATORY PROTEIN"/>
    <property type="match status" value="1"/>
</dbReference>
<dbReference type="SMART" id="SM00100">
    <property type="entry name" value="cNMP"/>
    <property type="match status" value="1"/>
</dbReference>
<dbReference type="InterPro" id="IPR036390">
    <property type="entry name" value="WH_DNA-bd_sf"/>
</dbReference>
<proteinExistence type="predicted"/>
<accession>A0A927MCH5</accession>
<dbReference type="InterPro" id="IPR018490">
    <property type="entry name" value="cNMP-bd_dom_sf"/>
</dbReference>
<organism evidence="6 7">
    <name type="scientific">Plantactinospora soyae</name>
    <dbReference type="NCBI Taxonomy" id="1544732"/>
    <lineage>
        <taxon>Bacteria</taxon>
        <taxon>Bacillati</taxon>
        <taxon>Actinomycetota</taxon>
        <taxon>Actinomycetes</taxon>
        <taxon>Micromonosporales</taxon>
        <taxon>Micromonosporaceae</taxon>
        <taxon>Plantactinospora</taxon>
    </lineage>
</organism>
<dbReference type="EMBL" id="JADBEB010000001">
    <property type="protein sequence ID" value="MBE1491934.1"/>
    <property type="molecule type" value="Genomic_DNA"/>
</dbReference>
<reference evidence="6" key="1">
    <citation type="submission" date="2020-10" db="EMBL/GenBank/DDBJ databases">
        <title>Sequencing the genomes of 1000 actinobacteria strains.</title>
        <authorList>
            <person name="Klenk H.-P."/>
        </authorList>
    </citation>
    <scope>NUCLEOTIDE SEQUENCE</scope>
    <source>
        <strain evidence="6">DSM 46832</strain>
    </source>
</reference>
<dbReference type="PROSITE" id="PS50042">
    <property type="entry name" value="CNMP_BINDING_3"/>
    <property type="match status" value="1"/>
</dbReference>
<gene>
    <name evidence="6" type="ORF">H4W31_007572</name>
</gene>
<dbReference type="GO" id="GO:0005829">
    <property type="term" value="C:cytosol"/>
    <property type="evidence" value="ECO:0007669"/>
    <property type="project" value="TreeGrafter"/>
</dbReference>
<dbReference type="SUPFAM" id="SSF51206">
    <property type="entry name" value="cAMP-binding domain-like"/>
    <property type="match status" value="1"/>
</dbReference>
<dbReference type="GO" id="GO:0003677">
    <property type="term" value="F:DNA binding"/>
    <property type="evidence" value="ECO:0007669"/>
    <property type="project" value="UniProtKB-KW"/>
</dbReference>